<evidence type="ECO:0000256" key="2">
    <source>
        <dbReference type="ARBA" id="ARBA00022980"/>
    </source>
</evidence>
<accession>A0A9W6F9S6</accession>
<gene>
    <name evidence="5" type="primary">PLEST011692</name>
    <name evidence="5" type="ORF">PLESTB_001709000</name>
</gene>
<sequence>MIASLSRSVSGLPGAVHPGALQSLIQQSVGACQELDLLQAWSGSPRSTISGDSDGAASAPSTSYGSLLPEHFRRHHYHEHRSAPAAAAAPLPPLSAHLQLQQLRSYRIPNRVAPPKIAYSERSGRAAPQPWPEFEAVKAPQGEVRWHRSVVRFPPEVSVQLEAASPGGGGDAAPPRTLLLSGKAGSIRLNLQDLDPTGLLAFRLINLPSSAAAASGASASGGKAAQQQQQQQQSAQQPAPPQRSLLVLASPNKARFDAVGSELNKAIRGVMTGYLVGLTVKGVGYRMEPVEDPTGEVAARVPKLTYAQLMRRARAPGGAAPKPYYFEAAGEEKQAVSFPYNKPASAIRLKVGYSRTVVYPLPPHIRAFCLKPTLLYLYGLELDELQRVAAEIRGIRKPNPYTGNGVQYVDEVVKLKQRARAK</sequence>
<comment type="caution">
    <text evidence="5">The sequence shown here is derived from an EMBL/GenBank/DDBJ whole genome shotgun (WGS) entry which is preliminary data.</text>
</comment>
<dbReference type="PROSITE" id="PS51257">
    <property type="entry name" value="PROKAR_LIPOPROTEIN"/>
    <property type="match status" value="1"/>
</dbReference>
<dbReference type="EMBL" id="BRXU01000041">
    <property type="protein sequence ID" value="GLC61035.1"/>
    <property type="molecule type" value="Genomic_DNA"/>
</dbReference>
<reference evidence="5 6" key="1">
    <citation type="journal article" date="2023" name="Commun. Biol.">
        <title>Reorganization of the ancestral sex-determining regions during the evolution of trioecy in Pleodorina starrii.</title>
        <authorList>
            <person name="Takahashi K."/>
            <person name="Suzuki S."/>
            <person name="Kawai-Toyooka H."/>
            <person name="Yamamoto K."/>
            <person name="Hamaji T."/>
            <person name="Ootsuki R."/>
            <person name="Yamaguchi H."/>
            <person name="Kawachi M."/>
            <person name="Higashiyama T."/>
            <person name="Nozaki H."/>
        </authorList>
    </citation>
    <scope>NUCLEOTIDE SEQUENCE [LARGE SCALE GENOMIC DNA]</scope>
    <source>
        <strain evidence="5 6">NIES-4479</strain>
    </source>
</reference>
<keyword evidence="2" id="KW-0689">Ribosomal protein</keyword>
<dbReference type="Gene3D" id="3.90.930.12">
    <property type="entry name" value="Ribosomal protein L6, alpha-beta domain"/>
    <property type="match status" value="1"/>
</dbReference>
<evidence type="ECO:0000313" key="6">
    <source>
        <dbReference type="Proteomes" id="UP001165080"/>
    </source>
</evidence>
<evidence type="ECO:0000256" key="1">
    <source>
        <dbReference type="ARBA" id="ARBA00009356"/>
    </source>
</evidence>
<dbReference type="GO" id="GO:0003735">
    <property type="term" value="F:structural constituent of ribosome"/>
    <property type="evidence" value="ECO:0007669"/>
    <property type="project" value="InterPro"/>
</dbReference>
<dbReference type="Proteomes" id="UP001165080">
    <property type="component" value="Unassembled WGS sequence"/>
</dbReference>
<dbReference type="PANTHER" id="PTHR11655:SF17">
    <property type="entry name" value="RIBOSOMAL PROTEIN L6-RELATED"/>
    <property type="match status" value="1"/>
</dbReference>
<name>A0A9W6F9S6_9CHLO</name>
<dbReference type="OrthoDB" id="540873at2759"/>
<dbReference type="SUPFAM" id="SSF56053">
    <property type="entry name" value="Ribosomal protein L6"/>
    <property type="match status" value="1"/>
</dbReference>
<dbReference type="AlphaFoldDB" id="A0A9W6F9S6"/>
<dbReference type="InterPro" id="IPR000702">
    <property type="entry name" value="Ribosomal_uL6-like"/>
</dbReference>
<feature type="region of interest" description="Disordered" evidence="4">
    <location>
        <begin position="46"/>
        <end position="65"/>
    </location>
</feature>
<evidence type="ECO:0000313" key="5">
    <source>
        <dbReference type="EMBL" id="GLC61035.1"/>
    </source>
</evidence>
<dbReference type="GO" id="GO:0006412">
    <property type="term" value="P:translation"/>
    <property type="evidence" value="ECO:0007669"/>
    <property type="project" value="InterPro"/>
</dbReference>
<feature type="compositionally biased region" description="Low complexity" evidence="4">
    <location>
        <begin position="215"/>
        <end position="237"/>
    </location>
</feature>
<dbReference type="GO" id="GO:0005840">
    <property type="term" value="C:ribosome"/>
    <property type="evidence" value="ECO:0007669"/>
    <property type="project" value="UniProtKB-KW"/>
</dbReference>
<proteinExistence type="inferred from homology"/>
<feature type="region of interest" description="Disordered" evidence="4">
    <location>
        <begin position="215"/>
        <end position="242"/>
    </location>
</feature>
<evidence type="ECO:0008006" key="7">
    <source>
        <dbReference type="Google" id="ProtNLM"/>
    </source>
</evidence>
<keyword evidence="3" id="KW-0687">Ribonucleoprotein</keyword>
<evidence type="ECO:0000256" key="3">
    <source>
        <dbReference type="ARBA" id="ARBA00023274"/>
    </source>
</evidence>
<feature type="compositionally biased region" description="Low complexity" evidence="4">
    <location>
        <begin position="47"/>
        <end position="63"/>
    </location>
</feature>
<dbReference type="GO" id="GO:0019843">
    <property type="term" value="F:rRNA binding"/>
    <property type="evidence" value="ECO:0007669"/>
    <property type="project" value="InterPro"/>
</dbReference>
<organism evidence="5 6">
    <name type="scientific">Pleodorina starrii</name>
    <dbReference type="NCBI Taxonomy" id="330485"/>
    <lineage>
        <taxon>Eukaryota</taxon>
        <taxon>Viridiplantae</taxon>
        <taxon>Chlorophyta</taxon>
        <taxon>core chlorophytes</taxon>
        <taxon>Chlorophyceae</taxon>
        <taxon>CS clade</taxon>
        <taxon>Chlamydomonadales</taxon>
        <taxon>Volvocaceae</taxon>
        <taxon>Pleodorina</taxon>
    </lineage>
</organism>
<protein>
    <recommendedName>
        <fullName evidence="7">Ribosomal protein L6</fullName>
    </recommendedName>
</protein>
<dbReference type="PANTHER" id="PTHR11655">
    <property type="entry name" value="60S/50S RIBOSOMAL PROTEIN L6/L9"/>
    <property type="match status" value="1"/>
</dbReference>
<dbReference type="GO" id="GO:1990904">
    <property type="term" value="C:ribonucleoprotein complex"/>
    <property type="evidence" value="ECO:0007669"/>
    <property type="project" value="UniProtKB-KW"/>
</dbReference>
<comment type="similarity">
    <text evidence="1">Belongs to the universal ribosomal protein uL6 family.</text>
</comment>
<evidence type="ECO:0000256" key="4">
    <source>
        <dbReference type="SAM" id="MobiDB-lite"/>
    </source>
</evidence>
<keyword evidence="6" id="KW-1185">Reference proteome</keyword>
<dbReference type="InterPro" id="IPR036789">
    <property type="entry name" value="Ribosomal_uL6-like_a/b-dom_sf"/>
</dbReference>